<evidence type="ECO:0000259" key="1">
    <source>
        <dbReference type="PROSITE" id="PS51736"/>
    </source>
</evidence>
<dbReference type="EMBL" id="LR134422">
    <property type="protein sequence ID" value="VEH85425.1"/>
    <property type="molecule type" value="Genomic_DNA"/>
</dbReference>
<evidence type="ECO:0000313" key="3">
    <source>
        <dbReference type="Proteomes" id="UP000281170"/>
    </source>
</evidence>
<accession>A0A3S4UBU3</accession>
<geneLocation type="plasmid" evidence="2 3">
    <name>13</name>
</geneLocation>
<gene>
    <name evidence="2" type="ORF">NCTC12735_01055</name>
</gene>
<dbReference type="Proteomes" id="UP000281170">
    <property type="component" value="Plasmid 13"/>
</dbReference>
<organism evidence="2 3">
    <name type="scientific">Legionella adelaidensis</name>
    <dbReference type="NCBI Taxonomy" id="45056"/>
    <lineage>
        <taxon>Bacteria</taxon>
        <taxon>Pseudomonadati</taxon>
        <taxon>Pseudomonadota</taxon>
        <taxon>Gammaproteobacteria</taxon>
        <taxon>Legionellales</taxon>
        <taxon>Legionellaceae</taxon>
        <taxon>Legionella</taxon>
    </lineage>
</organism>
<sequence length="42" mass="4991">MRVGYARVFTHEQNLDLQLDDKLKLVSKYLAIEIFFPKSLLH</sequence>
<name>A0A3S4UBU3_9GAMM</name>
<reference evidence="2 3" key="1">
    <citation type="submission" date="2018-12" db="EMBL/GenBank/DDBJ databases">
        <authorList>
            <consortium name="Pathogen Informatics"/>
        </authorList>
    </citation>
    <scope>NUCLEOTIDE SEQUENCE [LARGE SCALE GENOMIC DNA]</scope>
    <source>
        <strain evidence="2 3">NCTC12735</strain>
        <plasmid evidence="3">13</plasmid>
    </source>
</reference>
<dbReference type="GO" id="GO:0000150">
    <property type="term" value="F:DNA strand exchange activity"/>
    <property type="evidence" value="ECO:0007669"/>
    <property type="project" value="InterPro"/>
</dbReference>
<dbReference type="KEGG" id="ladl:NCTC12735_01055"/>
<dbReference type="GO" id="GO:0003677">
    <property type="term" value="F:DNA binding"/>
    <property type="evidence" value="ECO:0007669"/>
    <property type="project" value="InterPro"/>
</dbReference>
<dbReference type="PROSITE" id="PS51736">
    <property type="entry name" value="RECOMBINASES_3"/>
    <property type="match status" value="1"/>
</dbReference>
<dbReference type="InterPro" id="IPR006119">
    <property type="entry name" value="Resolv_N"/>
</dbReference>
<feature type="domain" description="Resolvase/invertase-type recombinase catalytic" evidence="1">
    <location>
        <begin position="1"/>
        <end position="42"/>
    </location>
</feature>
<proteinExistence type="predicted"/>
<protein>
    <submittedName>
        <fullName evidence="2">Transposase (Resolvase, DNA invertase)</fullName>
    </submittedName>
</protein>
<evidence type="ECO:0000313" key="2">
    <source>
        <dbReference type="EMBL" id="VEH85425.1"/>
    </source>
</evidence>
<keyword evidence="2" id="KW-0614">Plasmid</keyword>
<dbReference type="AlphaFoldDB" id="A0A3S4UBU3"/>